<feature type="compositionally biased region" description="Pro residues" evidence="5">
    <location>
        <begin position="28"/>
        <end position="45"/>
    </location>
</feature>
<reference evidence="8" key="1">
    <citation type="journal article" date="2013" name="Nat. Biotechnol.">
        <title>Chinese hamster genome sequenced from sorted chromosomes.</title>
        <authorList>
            <person name="Brinkrolf K."/>
            <person name="Rupp O."/>
            <person name="Laux H."/>
            <person name="Kollin F."/>
            <person name="Ernst W."/>
            <person name="Linke B."/>
            <person name="Kofler R."/>
            <person name="Romand S."/>
            <person name="Hesse F."/>
            <person name="Budach W.E."/>
            <person name="Galosy S."/>
            <person name="Muller D."/>
            <person name="Noll T."/>
            <person name="Wienberg J."/>
            <person name="Jostock T."/>
            <person name="Leonard M."/>
            <person name="Grillari J."/>
            <person name="Tauch A."/>
            <person name="Goesmann A."/>
            <person name="Helk B."/>
            <person name="Mott J.E."/>
            <person name="Puhler A."/>
            <person name="Borth N."/>
        </authorList>
    </citation>
    <scope>NUCLEOTIDE SEQUENCE [LARGE SCALE GENOMIC DNA]</scope>
    <source>
        <strain evidence="8">17A/GY</strain>
    </source>
</reference>
<feature type="region of interest" description="Disordered" evidence="5">
    <location>
        <begin position="987"/>
        <end position="1203"/>
    </location>
</feature>
<evidence type="ECO:0000313" key="7">
    <source>
        <dbReference type="EMBL" id="ERE76679.1"/>
    </source>
</evidence>
<feature type="compositionally biased region" description="Polar residues" evidence="5">
    <location>
        <begin position="310"/>
        <end position="327"/>
    </location>
</feature>
<feature type="compositionally biased region" description="Acidic residues" evidence="5">
    <location>
        <begin position="474"/>
        <end position="487"/>
    </location>
</feature>
<feature type="region of interest" description="Disordered" evidence="5">
    <location>
        <begin position="1503"/>
        <end position="1523"/>
    </location>
</feature>
<name>A0A061I4T0_CRIGR</name>
<dbReference type="SUPFAM" id="SSF48371">
    <property type="entry name" value="ARM repeat"/>
    <property type="match status" value="3"/>
</dbReference>
<feature type="compositionally biased region" description="Basic and acidic residues" evidence="5">
    <location>
        <begin position="604"/>
        <end position="614"/>
    </location>
</feature>
<dbReference type="PANTHER" id="PTHR23253:SF10">
    <property type="entry name" value="EUKARYOTIC TRANSLATION INITIATION FACTOR 4 GAMMA 1"/>
    <property type="match status" value="1"/>
</dbReference>
<feature type="region of interest" description="Disordered" evidence="5">
    <location>
        <begin position="379"/>
        <end position="505"/>
    </location>
</feature>
<feature type="compositionally biased region" description="Basic and acidic residues" evidence="5">
    <location>
        <begin position="753"/>
        <end position="769"/>
    </location>
</feature>
<comment type="similarity">
    <text evidence="1">Belongs to the eukaryotic initiation factor 4G family.</text>
</comment>
<feature type="compositionally biased region" description="Polar residues" evidence="5">
    <location>
        <begin position="559"/>
        <end position="575"/>
    </location>
</feature>
<gene>
    <name evidence="7" type="ORF">H671_4g11665</name>
</gene>
<dbReference type="PROSITE" id="PS51366">
    <property type="entry name" value="MI"/>
    <property type="match status" value="1"/>
</dbReference>
<feature type="region of interest" description="Disordered" evidence="5">
    <location>
        <begin position="660"/>
        <end position="727"/>
    </location>
</feature>
<feature type="compositionally biased region" description="Polar residues" evidence="5">
    <location>
        <begin position="1758"/>
        <end position="1768"/>
    </location>
</feature>
<feature type="region of interest" description="Disordered" evidence="5">
    <location>
        <begin position="257"/>
        <end position="339"/>
    </location>
</feature>
<feature type="region of interest" description="Disordered" evidence="5">
    <location>
        <begin position="742"/>
        <end position="769"/>
    </location>
</feature>
<evidence type="ECO:0000313" key="8">
    <source>
        <dbReference type="Proteomes" id="UP000030759"/>
    </source>
</evidence>
<dbReference type="Proteomes" id="UP000030759">
    <property type="component" value="Unassembled WGS sequence"/>
</dbReference>
<feature type="domain" description="MI" evidence="6">
    <location>
        <begin position="1202"/>
        <end position="1324"/>
    </location>
</feature>
<feature type="compositionally biased region" description="Low complexity" evidence="5">
    <location>
        <begin position="705"/>
        <end position="715"/>
    </location>
</feature>
<feature type="compositionally biased region" description="Basic and acidic residues" evidence="5">
    <location>
        <begin position="1149"/>
        <end position="1186"/>
    </location>
</feature>
<proteinExistence type="inferred from homology"/>
<feature type="region of interest" description="Disordered" evidence="5">
    <location>
        <begin position="550"/>
        <end position="614"/>
    </location>
</feature>
<feature type="compositionally biased region" description="Basic and acidic residues" evidence="5">
    <location>
        <begin position="586"/>
        <end position="595"/>
    </location>
</feature>
<dbReference type="Gene3D" id="1.25.40.180">
    <property type="match status" value="4"/>
</dbReference>
<feature type="compositionally biased region" description="Acidic residues" evidence="5">
    <location>
        <begin position="1808"/>
        <end position="1818"/>
    </location>
</feature>
<dbReference type="InterPro" id="IPR016024">
    <property type="entry name" value="ARM-type_fold"/>
</dbReference>
<feature type="compositionally biased region" description="Polar residues" evidence="5">
    <location>
        <begin position="55"/>
        <end position="69"/>
    </location>
</feature>
<feature type="compositionally biased region" description="Basic and acidic residues" evidence="5">
    <location>
        <begin position="1514"/>
        <end position="1523"/>
    </location>
</feature>
<feature type="region of interest" description="Disordered" evidence="5">
    <location>
        <begin position="1758"/>
        <end position="1781"/>
    </location>
</feature>
<dbReference type="InterPro" id="IPR003891">
    <property type="entry name" value="Initiation_fac_eIF4g_MI"/>
</dbReference>
<organism evidence="7 8">
    <name type="scientific">Cricetulus griseus</name>
    <name type="common">Chinese hamster</name>
    <name type="synonym">Cricetulus barabensis griseus</name>
    <dbReference type="NCBI Taxonomy" id="10029"/>
    <lineage>
        <taxon>Eukaryota</taxon>
        <taxon>Metazoa</taxon>
        <taxon>Chordata</taxon>
        <taxon>Craniata</taxon>
        <taxon>Vertebrata</taxon>
        <taxon>Euteleostomi</taxon>
        <taxon>Mammalia</taxon>
        <taxon>Eutheria</taxon>
        <taxon>Euarchontoglires</taxon>
        <taxon>Glires</taxon>
        <taxon>Rodentia</taxon>
        <taxon>Myomorpha</taxon>
        <taxon>Muroidea</taxon>
        <taxon>Cricetidae</taxon>
        <taxon>Cricetinae</taxon>
        <taxon>Cricetulus</taxon>
    </lineage>
</organism>
<dbReference type="SMART" id="SM00543">
    <property type="entry name" value="MIF4G"/>
    <property type="match status" value="1"/>
</dbReference>
<accession>A0A061I4T0</accession>
<keyword evidence="3 7" id="KW-0396">Initiation factor</keyword>
<dbReference type="EMBL" id="KE674092">
    <property type="protein sequence ID" value="ERE76679.1"/>
    <property type="molecule type" value="Genomic_DNA"/>
</dbReference>
<dbReference type="PANTHER" id="PTHR23253">
    <property type="entry name" value="EUKARYOTIC TRANSLATION INITIATION FACTOR 4 GAMMA"/>
    <property type="match status" value="1"/>
</dbReference>
<evidence type="ECO:0000259" key="6">
    <source>
        <dbReference type="PROSITE" id="PS51366"/>
    </source>
</evidence>
<protein>
    <submittedName>
        <fullName evidence="7">Eukaryotic translation initiation factor 4 gamma 1 isoform 1</fullName>
    </submittedName>
</protein>
<feature type="compositionally biased region" description="Low complexity" evidence="5">
    <location>
        <begin position="74"/>
        <end position="93"/>
    </location>
</feature>
<dbReference type="Pfam" id="PF02847">
    <property type="entry name" value="MA3"/>
    <property type="match status" value="1"/>
</dbReference>
<dbReference type="InterPro" id="IPR003890">
    <property type="entry name" value="MIF4G-like_typ-3"/>
</dbReference>
<comment type="similarity">
    <text evidence="2">Belongs to the FAM131 family.</text>
</comment>
<dbReference type="InterPro" id="IPR026782">
    <property type="entry name" value="FAM131"/>
</dbReference>
<feature type="region of interest" description="Disordered" evidence="5">
    <location>
        <begin position="187"/>
        <end position="244"/>
    </location>
</feature>
<feature type="compositionally biased region" description="Polar residues" evidence="5">
    <location>
        <begin position="1070"/>
        <end position="1097"/>
    </location>
</feature>
<evidence type="ECO:0000256" key="4">
    <source>
        <dbReference type="ARBA" id="ARBA00022917"/>
    </source>
</evidence>
<dbReference type="CDD" id="cd11559">
    <property type="entry name" value="W2_eIF4G1_like"/>
    <property type="match status" value="1"/>
</dbReference>
<feature type="compositionally biased region" description="Basic and acidic residues" evidence="5">
    <location>
        <begin position="1109"/>
        <end position="1141"/>
    </location>
</feature>
<feature type="region of interest" description="Disordered" evidence="5">
    <location>
        <begin position="1795"/>
        <end position="1818"/>
    </location>
</feature>
<feature type="compositionally biased region" description="Low complexity" evidence="5">
    <location>
        <begin position="269"/>
        <end position="281"/>
    </location>
</feature>
<keyword evidence="4" id="KW-0648">Protein biosynthesis</keyword>
<feature type="compositionally biased region" description="Polar residues" evidence="5">
    <location>
        <begin position="1795"/>
        <end position="1805"/>
    </location>
</feature>
<feature type="region of interest" description="Disordered" evidence="5">
    <location>
        <begin position="13"/>
        <end position="98"/>
    </location>
</feature>
<evidence type="ECO:0000256" key="5">
    <source>
        <dbReference type="SAM" id="MobiDB-lite"/>
    </source>
</evidence>
<evidence type="ECO:0000256" key="3">
    <source>
        <dbReference type="ARBA" id="ARBA00022540"/>
    </source>
</evidence>
<dbReference type="SMART" id="SM00544">
    <property type="entry name" value="MA3"/>
    <property type="match status" value="1"/>
</dbReference>
<feature type="compositionally biased region" description="Pro residues" evidence="5">
    <location>
        <begin position="282"/>
        <end position="293"/>
    </location>
</feature>
<dbReference type="FunFam" id="1.25.40.180:FF:000003">
    <property type="entry name" value="Putative eukaryotic translation initiation factor 4 gamma 1"/>
    <property type="match status" value="1"/>
</dbReference>
<feature type="compositionally biased region" description="Low complexity" evidence="5">
    <location>
        <begin position="399"/>
        <end position="415"/>
    </location>
</feature>
<dbReference type="GO" id="GO:0003743">
    <property type="term" value="F:translation initiation factor activity"/>
    <property type="evidence" value="ECO:0007669"/>
    <property type="project" value="UniProtKB-KW"/>
</dbReference>
<dbReference type="Pfam" id="PF15010">
    <property type="entry name" value="FAM131"/>
    <property type="match status" value="1"/>
</dbReference>
<dbReference type="GO" id="GO:0016281">
    <property type="term" value="C:eukaryotic translation initiation factor 4F complex"/>
    <property type="evidence" value="ECO:0007669"/>
    <property type="project" value="TreeGrafter"/>
</dbReference>
<dbReference type="Pfam" id="PF02854">
    <property type="entry name" value="MIF4G"/>
    <property type="match status" value="1"/>
</dbReference>
<evidence type="ECO:0000256" key="2">
    <source>
        <dbReference type="ARBA" id="ARBA00010635"/>
    </source>
</evidence>
<sequence length="1818" mass="198505">MVVDYVCAAACWGDPDVAPNEMNKAPQPTGPPPARSPGLPQPAFPPGQTAPVVFSTPQATQMNTPSQPRQHFYPSRAQPPSSAASRVQSAAPARPGPATHVYPAGSQVMMIPSQISYSASQGAYYIPGQGRSTYVVPTQQYPVQPGAPGFYPGASPTEFGTYAGAYYPAQGVQQFPASVAPAPVLMNQPPQIAPKRERKTIRIRDPNQGGKDITEEIMSGARTASTPTPPQTGGGLEPQPNGESPQVAVIIRPDDRSQGAAIGGRPGLSGPEHSPGTESPSSPSPTPSPPPILEPGSESNLGVLSIPGDTMTTGMIQMSVEESTPISCETGEPYCLSPEPTLAEPILEVEVTLSKPIPESEFSSSPLQVSTALLPHRVEAHEPNGMAPSEDLDPEVESSLEPASPPLSACASESPVPIAPTVQPEELLNGAPSPPAVDLSPVSEPEEQAREVSSMAPATILCATPPVAPSETSAQEEEIEEEEGGEAESEKGAEDLPLDSTPVPAQLSQNLEVAAATQVAVSVPKRRRKIKELNKKEAVGDLLDAFKEVDTAVPEVENQPPTGSTPNPESEGSTVPPQPEEADETWDSKEDKIHNAENIQPGEQKYEYKSDQWKPLNLEEKKRYDREFLLGFQFIFASMQKPEGLPHITDVVLDKANKTPLRPLDPSRLPGINSGPDFTPSFANLGRPTLNNRGPPRGGPGGELPRGPAGLGPRRSQQGPRKETRKIISSVIMTEDIKLNKAEKAWKPSSKRTAADKDRGEEDADGSKTQDLFRRVRSILNKLTPQMFQQLMKQVTQLAIDTEERLKGVIDLIFEKAISEPNFSVAYANMCRCLMAAEERGRLKEELEEARDIARRRSLGNIKFIGELFKLKMLTEAIMHDCVVKLLKNHDEESLECLCRLLTTIGKDLDFAKAKPRMDQYFNQMEKIIKEKKTSSRIRFMLQDVLDLRQSNWVPRRGDQGPKTIDQIHKEAEMEEHREHIKVQQLMAKGSDKRRGGPPGPPISRGLPLVDDGGWNTVPISKGSRPIDTSRLTKITKPGSIDSNNQLFAPGGRLSWGKGSSGGSGAKPSDTASEATRPATSTLNRFSALQQALPTENTDNRRVVQRSSLSRERGEKAGDRGDRLERSERGGDRGDRLDRARTPATKRSFSKEVEERSRERPSQPEGLRKAASLTEDRGRDPVKREATLPPVSPPKAALSEDEVEKKSKAIIEEYLHLNDMKEAVQCVQELASPSLLFIFVRHGIESTLERSTIAREHMGRLLHQLLCAGHLSTAQYYQGLYETLELAEDMEIDIPHVWLYLAELITPILQEDGVPMGELFREITKPLRPMGKATSLLLEILGLLCKSMGPKKVGMLWREAGLSWREFLAEGQDVSTFVAEQKVEYTLGEECEAPGQRPLAFEELRKQLEKLLKEDSSNQPVFDWIEANLNEQQIASNTLVRALMTTVCYSAIIFETPLRVDVAVLKVRARLLQKYLCDEQKELQALYALQALVVTLEQPASKSQAAGMGGTEGLPDRREGGHEKYTTQERWVNVGDTVAMLPKSRRALTIQEIAALARSSLHGISQVVKDHVTKPTAMAQGRVAHLIEWKGWSKPSDSPAALESAFSSYSDLSEGEQEARFAAGVAEQFAIAEAKLRAWSSVDGDDSTDDSYDEDFTGGIDTDMAGPLGTHLQDLFTGRRFSRPVRQGSVEPESDCSQTVSPDTLCSSLCSLEDGLLGSPARMTSQMLGEELLLARLPPSRESAFRSLGPLEAQDSLYNSPLTESCLSPTEEEPDSCKDHPLLCPLPVGSWERQQQVSDVASSGVVSLDEDEVEPEDQ</sequence>
<evidence type="ECO:0000256" key="1">
    <source>
        <dbReference type="ARBA" id="ARBA00005775"/>
    </source>
</evidence>
<feature type="compositionally biased region" description="Low complexity" evidence="5">
    <location>
        <begin position="686"/>
        <end position="695"/>
    </location>
</feature>
<dbReference type="GO" id="GO:0003729">
    <property type="term" value="F:mRNA binding"/>
    <property type="evidence" value="ECO:0007669"/>
    <property type="project" value="TreeGrafter"/>
</dbReference>